<keyword evidence="2" id="KW-1185">Reference proteome</keyword>
<evidence type="ECO:0000313" key="1">
    <source>
        <dbReference type="EMBL" id="GAA1686506.1"/>
    </source>
</evidence>
<name>A0ABN2HFB7_9MICO</name>
<dbReference type="SUPFAM" id="SSF54427">
    <property type="entry name" value="NTF2-like"/>
    <property type="match status" value="1"/>
</dbReference>
<protein>
    <recommendedName>
        <fullName evidence="3">SnoaL-like domain-containing protein</fullName>
    </recommendedName>
</protein>
<evidence type="ECO:0000313" key="2">
    <source>
        <dbReference type="Proteomes" id="UP001500596"/>
    </source>
</evidence>
<sequence>MKPSILYGVQFAQSRMLLLSQSGRTAEIDDLLCPEAEVLLDDMGPTGQWRNHLPATQYIRPEDRSGVVRASWTTLGTVASHAEEDGKGPTLRYVVGSYDNEFALHDGVWKFRRLAWRPLLSTTPWRREPDPHLEQHLADRQSWVTVPAGVRGVSDEGVSPRTLLTLELRNSLMGLCHGYNERGLDVLTDADISASAASAARQMLASSGHGASGFILATSPVVHVGEGLLSADVFASVTVIAPRGPGQVEHQRGSLLARYSRSSERDLWLMEELTWYRYATLHPWSVDGPAIVSKGNPRE</sequence>
<dbReference type="EMBL" id="BAAAPK010000003">
    <property type="protein sequence ID" value="GAA1686506.1"/>
    <property type="molecule type" value="Genomic_DNA"/>
</dbReference>
<organism evidence="1 2">
    <name type="scientific">Microbacterium lacus</name>
    <dbReference type="NCBI Taxonomy" id="415217"/>
    <lineage>
        <taxon>Bacteria</taxon>
        <taxon>Bacillati</taxon>
        <taxon>Actinomycetota</taxon>
        <taxon>Actinomycetes</taxon>
        <taxon>Micrococcales</taxon>
        <taxon>Microbacteriaceae</taxon>
        <taxon>Microbacterium</taxon>
    </lineage>
</organism>
<dbReference type="Proteomes" id="UP001500596">
    <property type="component" value="Unassembled WGS sequence"/>
</dbReference>
<reference evidence="1 2" key="1">
    <citation type="journal article" date="2019" name="Int. J. Syst. Evol. Microbiol.">
        <title>The Global Catalogue of Microorganisms (GCM) 10K type strain sequencing project: providing services to taxonomists for standard genome sequencing and annotation.</title>
        <authorList>
            <consortium name="The Broad Institute Genomics Platform"/>
            <consortium name="The Broad Institute Genome Sequencing Center for Infectious Disease"/>
            <person name="Wu L."/>
            <person name="Ma J."/>
        </authorList>
    </citation>
    <scope>NUCLEOTIDE SEQUENCE [LARGE SCALE GENOMIC DNA]</scope>
    <source>
        <strain evidence="1 2">JCM 15575</strain>
    </source>
</reference>
<evidence type="ECO:0008006" key="3">
    <source>
        <dbReference type="Google" id="ProtNLM"/>
    </source>
</evidence>
<gene>
    <name evidence="1" type="ORF">GCM10009807_32710</name>
</gene>
<dbReference type="RefSeq" id="WP_344056084.1">
    <property type="nucleotide sequence ID" value="NZ_BAAAPK010000003.1"/>
</dbReference>
<dbReference type="InterPro" id="IPR032710">
    <property type="entry name" value="NTF2-like_dom_sf"/>
</dbReference>
<accession>A0ABN2HFB7</accession>
<dbReference type="Gene3D" id="3.10.450.50">
    <property type="match status" value="1"/>
</dbReference>
<proteinExistence type="predicted"/>
<comment type="caution">
    <text evidence="1">The sequence shown here is derived from an EMBL/GenBank/DDBJ whole genome shotgun (WGS) entry which is preliminary data.</text>
</comment>